<evidence type="ECO:0000256" key="7">
    <source>
        <dbReference type="HAMAP-Rule" id="MF_00114"/>
    </source>
</evidence>
<dbReference type="EC" id="4.1.2.4" evidence="7"/>
<dbReference type="PIRSF" id="PIRSF001357">
    <property type="entry name" value="DeoC"/>
    <property type="match status" value="1"/>
</dbReference>
<evidence type="ECO:0000256" key="4">
    <source>
        <dbReference type="ARBA" id="ARBA00023270"/>
    </source>
</evidence>
<dbReference type="RefSeq" id="WP_011640962.1">
    <property type="nucleotide sequence ID" value="NC_008346.1"/>
</dbReference>
<evidence type="ECO:0000256" key="1">
    <source>
        <dbReference type="ARBA" id="ARBA00010936"/>
    </source>
</evidence>
<comment type="function">
    <text evidence="6 7">Catalyzes a reversible aldol reaction between acetaldehyde and D-glyceraldehyde 3-phosphate to generate 2-deoxy-D-ribose 5-phosphate.</text>
</comment>
<dbReference type="GO" id="GO:0016052">
    <property type="term" value="P:carbohydrate catabolic process"/>
    <property type="evidence" value="ECO:0007669"/>
    <property type="project" value="TreeGrafter"/>
</dbReference>
<dbReference type="SMART" id="SM01133">
    <property type="entry name" value="DeoC"/>
    <property type="match status" value="1"/>
</dbReference>
<dbReference type="Pfam" id="PF01791">
    <property type="entry name" value="DeoC"/>
    <property type="match status" value="1"/>
</dbReference>
<sequence>MLAKYLDSTNLQAAARASDIELLCQEARQYQMAAVCVNPFRLELACHLLSGTPVKACTVIAFPLGADHWTSKVDSARRALQMGAAELDMVMNIGAFKDKDFRLVEKEIKELLRLREEYVFLLKVIVETALLSKEELQDISVLLGNSEADFIKTSTGFSSRGVTLEDIEIIRESRQRKDLKIKASGGIKSLDFALELLKAGVDRIGSSSAGALLEEYRQRGGQ</sequence>
<evidence type="ECO:0000313" key="9">
    <source>
        <dbReference type="Proteomes" id="UP000001968"/>
    </source>
</evidence>
<keyword evidence="9" id="KW-1185">Reference proteome</keyword>
<feature type="active site" description="Proton donor/acceptor" evidence="7">
    <location>
        <position position="88"/>
    </location>
</feature>
<dbReference type="STRING" id="335541.Swol_1560"/>
<dbReference type="CDD" id="cd00959">
    <property type="entry name" value="DeoC"/>
    <property type="match status" value="1"/>
</dbReference>
<dbReference type="Proteomes" id="UP000001968">
    <property type="component" value="Chromosome"/>
</dbReference>
<dbReference type="PANTHER" id="PTHR10889:SF1">
    <property type="entry name" value="DEOXYRIBOSE-PHOSPHATE ALDOLASE"/>
    <property type="match status" value="1"/>
</dbReference>
<comment type="catalytic activity">
    <reaction evidence="5 7">
        <text>2-deoxy-D-ribose 5-phosphate = D-glyceraldehyde 3-phosphate + acetaldehyde</text>
        <dbReference type="Rhea" id="RHEA:12821"/>
        <dbReference type="ChEBI" id="CHEBI:15343"/>
        <dbReference type="ChEBI" id="CHEBI:59776"/>
        <dbReference type="ChEBI" id="CHEBI:62877"/>
        <dbReference type="EC" id="4.1.2.4"/>
    </reaction>
</comment>
<evidence type="ECO:0000256" key="5">
    <source>
        <dbReference type="ARBA" id="ARBA00048791"/>
    </source>
</evidence>
<dbReference type="HOGENOM" id="CLU_053595_0_2_9"/>
<dbReference type="UniPathway" id="UPA00002">
    <property type="reaction ID" value="UER00468"/>
</dbReference>
<dbReference type="EMBL" id="CP000448">
    <property type="protein sequence ID" value="ABI68863.1"/>
    <property type="molecule type" value="Genomic_DNA"/>
</dbReference>
<dbReference type="GO" id="GO:0004139">
    <property type="term" value="F:deoxyribose-phosphate aldolase activity"/>
    <property type="evidence" value="ECO:0007669"/>
    <property type="project" value="UniProtKB-UniRule"/>
</dbReference>
<evidence type="ECO:0000256" key="6">
    <source>
        <dbReference type="ARBA" id="ARBA00056337"/>
    </source>
</evidence>
<dbReference type="eggNOG" id="COG0274">
    <property type="taxonomic scope" value="Bacteria"/>
</dbReference>
<dbReference type="Gene3D" id="3.20.20.70">
    <property type="entry name" value="Aldolase class I"/>
    <property type="match status" value="1"/>
</dbReference>
<keyword evidence="2 7" id="KW-0963">Cytoplasm</keyword>
<dbReference type="AlphaFoldDB" id="Q0AWP1"/>
<evidence type="ECO:0000256" key="3">
    <source>
        <dbReference type="ARBA" id="ARBA00023239"/>
    </source>
</evidence>
<keyword evidence="3 7" id="KW-0456">Lyase</keyword>
<accession>Q0AWP1</accession>
<dbReference type="PANTHER" id="PTHR10889">
    <property type="entry name" value="DEOXYRIBOSE-PHOSPHATE ALDOLASE"/>
    <property type="match status" value="1"/>
</dbReference>
<protein>
    <recommendedName>
        <fullName evidence="7">Deoxyribose-phosphate aldolase</fullName>
        <shortName evidence="7">DERA</shortName>
        <ecNumber evidence="7">4.1.2.4</ecNumber>
    </recommendedName>
    <alternativeName>
        <fullName evidence="7">2-deoxy-D-ribose 5-phosphate aldolase</fullName>
    </alternativeName>
    <alternativeName>
        <fullName evidence="7">Phosphodeoxyriboaldolase</fullName>
        <shortName evidence="7">Deoxyriboaldolase</shortName>
    </alternativeName>
</protein>
<dbReference type="GO" id="GO:0006018">
    <property type="term" value="P:2-deoxyribose 1-phosphate catabolic process"/>
    <property type="evidence" value="ECO:0007669"/>
    <property type="project" value="UniProtKB-UniRule"/>
</dbReference>
<organism evidence="8 9">
    <name type="scientific">Syntrophomonas wolfei subsp. wolfei (strain DSM 2245B / Goettingen)</name>
    <dbReference type="NCBI Taxonomy" id="335541"/>
    <lineage>
        <taxon>Bacteria</taxon>
        <taxon>Bacillati</taxon>
        <taxon>Bacillota</taxon>
        <taxon>Clostridia</taxon>
        <taxon>Eubacteriales</taxon>
        <taxon>Syntrophomonadaceae</taxon>
        <taxon>Syntrophomonas</taxon>
    </lineage>
</organism>
<feature type="active site" description="Schiff-base intermediate with acetaldehyde" evidence="7">
    <location>
        <position position="152"/>
    </location>
</feature>
<comment type="pathway">
    <text evidence="7">Carbohydrate degradation; 2-deoxy-D-ribose 1-phosphate degradation; D-glyceraldehyde 3-phosphate and acetaldehyde from 2-deoxy-alpha-D-ribose 1-phosphate: step 2/2.</text>
</comment>
<reference evidence="9" key="1">
    <citation type="journal article" date="2010" name="Environ. Microbiol.">
        <title>The genome of Syntrophomonas wolfei: new insights into syntrophic metabolism and biohydrogen production.</title>
        <authorList>
            <person name="Sieber J.R."/>
            <person name="Sims D.R."/>
            <person name="Han C."/>
            <person name="Kim E."/>
            <person name="Lykidis A."/>
            <person name="Lapidus A.L."/>
            <person name="McDonnald E."/>
            <person name="Rohlin L."/>
            <person name="Culley D.E."/>
            <person name="Gunsalus R."/>
            <person name="McInerney M.J."/>
        </authorList>
    </citation>
    <scope>NUCLEOTIDE SEQUENCE [LARGE SCALE GENOMIC DNA]</scope>
    <source>
        <strain evidence="9">DSM 2245B / Goettingen</strain>
    </source>
</reference>
<dbReference type="InterPro" id="IPR002915">
    <property type="entry name" value="DeoC/FbaB/LacD_aldolase"/>
</dbReference>
<evidence type="ECO:0000256" key="2">
    <source>
        <dbReference type="ARBA" id="ARBA00022490"/>
    </source>
</evidence>
<feature type="active site" description="Proton donor/acceptor" evidence="7">
    <location>
        <position position="182"/>
    </location>
</feature>
<comment type="subcellular location">
    <subcellularLocation>
        <location evidence="7">Cytoplasm</location>
    </subcellularLocation>
</comment>
<dbReference type="FunFam" id="3.20.20.70:FF:000044">
    <property type="entry name" value="Deoxyribose-phosphate aldolase"/>
    <property type="match status" value="1"/>
</dbReference>
<dbReference type="InterPro" id="IPR028581">
    <property type="entry name" value="DeoC_typeI"/>
</dbReference>
<dbReference type="HAMAP" id="MF_00114">
    <property type="entry name" value="DeoC_type1"/>
    <property type="match status" value="1"/>
</dbReference>
<dbReference type="InterPro" id="IPR013785">
    <property type="entry name" value="Aldolase_TIM"/>
</dbReference>
<evidence type="ECO:0000313" key="8">
    <source>
        <dbReference type="EMBL" id="ABI68863.1"/>
    </source>
</evidence>
<name>Q0AWP1_SYNWW</name>
<dbReference type="SUPFAM" id="SSF51569">
    <property type="entry name" value="Aldolase"/>
    <property type="match status" value="1"/>
</dbReference>
<dbReference type="NCBIfam" id="TIGR00126">
    <property type="entry name" value="deoC"/>
    <property type="match status" value="1"/>
</dbReference>
<dbReference type="GO" id="GO:0005737">
    <property type="term" value="C:cytoplasm"/>
    <property type="evidence" value="ECO:0007669"/>
    <property type="project" value="UniProtKB-SubCell"/>
</dbReference>
<dbReference type="GO" id="GO:0009264">
    <property type="term" value="P:deoxyribonucleotide catabolic process"/>
    <property type="evidence" value="ECO:0007669"/>
    <property type="project" value="UniProtKB-UniRule"/>
</dbReference>
<dbReference type="KEGG" id="swo:Swol_1560"/>
<keyword evidence="4 7" id="KW-0704">Schiff base</keyword>
<gene>
    <name evidence="7" type="primary">deoC</name>
    <name evidence="8" type="ordered locus">Swol_1560</name>
</gene>
<comment type="similarity">
    <text evidence="1 7">Belongs to the DeoC/FbaB aldolase family. DeoC type 1 subfamily.</text>
</comment>
<dbReference type="InterPro" id="IPR011343">
    <property type="entry name" value="DeoC"/>
</dbReference>
<proteinExistence type="inferred from homology"/>